<proteinExistence type="predicted"/>
<protein>
    <submittedName>
        <fullName evidence="2">Uncharacterized protein</fullName>
    </submittedName>
</protein>
<evidence type="ECO:0000313" key="3">
    <source>
        <dbReference type="Proteomes" id="UP000281553"/>
    </source>
</evidence>
<organism evidence="2 3">
    <name type="scientific">Dibothriocephalus latus</name>
    <name type="common">Fish tapeworm</name>
    <name type="synonym">Diphyllobothrium latum</name>
    <dbReference type="NCBI Taxonomy" id="60516"/>
    <lineage>
        <taxon>Eukaryota</taxon>
        <taxon>Metazoa</taxon>
        <taxon>Spiralia</taxon>
        <taxon>Lophotrochozoa</taxon>
        <taxon>Platyhelminthes</taxon>
        <taxon>Cestoda</taxon>
        <taxon>Eucestoda</taxon>
        <taxon>Diphyllobothriidea</taxon>
        <taxon>Diphyllobothriidae</taxon>
        <taxon>Dibothriocephalus</taxon>
    </lineage>
</organism>
<feature type="compositionally biased region" description="Basic and acidic residues" evidence="1">
    <location>
        <begin position="57"/>
        <end position="92"/>
    </location>
</feature>
<feature type="compositionally biased region" description="Low complexity" evidence="1">
    <location>
        <begin position="132"/>
        <end position="143"/>
    </location>
</feature>
<reference evidence="2 3" key="1">
    <citation type="submission" date="2018-11" db="EMBL/GenBank/DDBJ databases">
        <authorList>
            <consortium name="Pathogen Informatics"/>
        </authorList>
    </citation>
    <scope>NUCLEOTIDE SEQUENCE [LARGE SCALE GENOMIC DNA]</scope>
</reference>
<dbReference type="EMBL" id="UYRU01100354">
    <property type="protein sequence ID" value="VDN41074.1"/>
    <property type="molecule type" value="Genomic_DNA"/>
</dbReference>
<feature type="region of interest" description="Disordered" evidence="1">
    <location>
        <begin position="57"/>
        <end position="143"/>
    </location>
</feature>
<feature type="compositionally biased region" description="Polar residues" evidence="1">
    <location>
        <begin position="1"/>
        <end position="11"/>
    </location>
</feature>
<accession>A0A3P7NEG9</accession>
<dbReference type="Proteomes" id="UP000281553">
    <property type="component" value="Unassembled WGS sequence"/>
</dbReference>
<feature type="compositionally biased region" description="Acidic residues" evidence="1">
    <location>
        <begin position="36"/>
        <end position="48"/>
    </location>
</feature>
<gene>
    <name evidence="2" type="ORF">DILT_LOCUS18434</name>
</gene>
<feature type="region of interest" description="Disordered" evidence="1">
    <location>
        <begin position="1"/>
        <end position="26"/>
    </location>
</feature>
<evidence type="ECO:0000256" key="1">
    <source>
        <dbReference type="SAM" id="MobiDB-lite"/>
    </source>
</evidence>
<sequence length="143" mass="15716">MPSGSSSQLDSTEGAPLNNRWSHWREVPRSIPDSVDLLDTEEDTEDDELGRTVHSELESHDGIAFKDVAHEHEFSPHERVRNDRREACDNPHEVSSGLIDSINSLSSLSDASIDNERRTSTSTIAAGDGECSLDSSMPLLPSM</sequence>
<feature type="region of interest" description="Disordered" evidence="1">
    <location>
        <begin position="31"/>
        <end position="50"/>
    </location>
</feature>
<evidence type="ECO:0000313" key="2">
    <source>
        <dbReference type="EMBL" id="VDN41074.1"/>
    </source>
</evidence>
<dbReference type="AlphaFoldDB" id="A0A3P7NEG9"/>
<feature type="compositionally biased region" description="Low complexity" evidence="1">
    <location>
        <begin position="95"/>
        <end position="112"/>
    </location>
</feature>
<name>A0A3P7NEG9_DIBLA</name>
<keyword evidence="3" id="KW-1185">Reference proteome</keyword>